<comment type="subcellular location">
    <subcellularLocation>
        <location evidence="7">Cytoplasm</location>
    </subcellularLocation>
</comment>
<evidence type="ECO:0000256" key="4">
    <source>
        <dbReference type="ARBA" id="ARBA00022857"/>
    </source>
</evidence>
<dbReference type="PANTHER" id="PTHR11063">
    <property type="entry name" value="GLUTAMATE SEMIALDEHYDE DEHYDROGENASE"/>
    <property type="match status" value="1"/>
</dbReference>
<organism evidence="9 10">
    <name type="scientific">Pedobacter xixiisoli</name>
    <dbReference type="NCBI Taxonomy" id="1476464"/>
    <lineage>
        <taxon>Bacteria</taxon>
        <taxon>Pseudomonadati</taxon>
        <taxon>Bacteroidota</taxon>
        <taxon>Sphingobacteriia</taxon>
        <taxon>Sphingobacteriales</taxon>
        <taxon>Sphingobacteriaceae</taxon>
        <taxon>Pedobacter</taxon>
    </lineage>
</organism>
<evidence type="ECO:0000256" key="1">
    <source>
        <dbReference type="ARBA" id="ARBA00004985"/>
    </source>
</evidence>
<reference evidence="10" key="1">
    <citation type="submission" date="2017-09" db="EMBL/GenBank/DDBJ databases">
        <authorList>
            <person name="Varghese N."/>
            <person name="Submissions S."/>
        </authorList>
    </citation>
    <scope>NUCLEOTIDE SEQUENCE [LARGE SCALE GENOMIC DNA]</scope>
    <source>
        <strain evidence="10">CGMCC 1.12803</strain>
    </source>
</reference>
<dbReference type="InterPro" id="IPR020593">
    <property type="entry name" value="G-glutamylP_reductase_CS"/>
</dbReference>
<dbReference type="GO" id="GO:0005737">
    <property type="term" value="C:cytoplasm"/>
    <property type="evidence" value="ECO:0007669"/>
    <property type="project" value="UniProtKB-SubCell"/>
</dbReference>
<evidence type="ECO:0000256" key="7">
    <source>
        <dbReference type="HAMAP-Rule" id="MF_00412"/>
    </source>
</evidence>
<dbReference type="InterPro" id="IPR012134">
    <property type="entry name" value="Glu-5-SA_DH"/>
</dbReference>
<dbReference type="PROSITE" id="PS01223">
    <property type="entry name" value="PROA"/>
    <property type="match status" value="1"/>
</dbReference>
<dbReference type="InterPro" id="IPR016161">
    <property type="entry name" value="Ald_DH/histidinol_DH"/>
</dbReference>
<evidence type="ECO:0000256" key="3">
    <source>
        <dbReference type="ARBA" id="ARBA00022650"/>
    </source>
</evidence>
<accession>A0A286A7Y7</accession>
<evidence type="ECO:0000313" key="9">
    <source>
        <dbReference type="EMBL" id="SOD18030.1"/>
    </source>
</evidence>
<evidence type="ECO:0000259" key="8">
    <source>
        <dbReference type="Pfam" id="PF00171"/>
    </source>
</evidence>
<evidence type="ECO:0000256" key="5">
    <source>
        <dbReference type="ARBA" id="ARBA00023002"/>
    </source>
</evidence>
<dbReference type="EMBL" id="OCMT01000003">
    <property type="protein sequence ID" value="SOD18030.1"/>
    <property type="molecule type" value="Genomic_DNA"/>
</dbReference>
<keyword evidence="3 7" id="KW-0641">Proline biosynthesis</keyword>
<dbReference type="InterPro" id="IPR016163">
    <property type="entry name" value="Ald_DH_C"/>
</dbReference>
<dbReference type="OrthoDB" id="9809970at2"/>
<keyword evidence="7" id="KW-0963">Cytoplasm</keyword>
<evidence type="ECO:0000313" key="10">
    <source>
        <dbReference type="Proteomes" id="UP000219281"/>
    </source>
</evidence>
<dbReference type="Gene3D" id="3.40.605.10">
    <property type="entry name" value="Aldehyde Dehydrogenase, Chain A, domain 1"/>
    <property type="match status" value="1"/>
</dbReference>
<dbReference type="PANTHER" id="PTHR11063:SF8">
    <property type="entry name" value="DELTA-1-PYRROLINE-5-CARBOXYLATE SYNTHASE"/>
    <property type="match status" value="1"/>
</dbReference>
<name>A0A286A7Y7_9SPHI</name>
<dbReference type="InterPro" id="IPR016162">
    <property type="entry name" value="Ald_DH_N"/>
</dbReference>
<keyword evidence="4 7" id="KW-0521">NADP</keyword>
<dbReference type="GO" id="GO:0004350">
    <property type="term" value="F:glutamate-5-semialdehyde dehydrogenase activity"/>
    <property type="evidence" value="ECO:0007669"/>
    <property type="project" value="UniProtKB-UniRule"/>
</dbReference>
<gene>
    <name evidence="7" type="primary">proA</name>
    <name evidence="9" type="ORF">SAMN06297358_2790</name>
</gene>
<protein>
    <recommendedName>
        <fullName evidence="7">Gamma-glutamyl phosphate reductase</fullName>
        <shortName evidence="7">GPR</shortName>
        <ecNumber evidence="7">1.2.1.41</ecNumber>
    </recommendedName>
    <alternativeName>
        <fullName evidence="7">Glutamate-5-semialdehyde dehydrogenase</fullName>
    </alternativeName>
    <alternativeName>
        <fullName evidence="7">Glutamyl-gamma-semialdehyde dehydrogenase</fullName>
        <shortName evidence="7">GSA dehydrogenase</shortName>
    </alternativeName>
</protein>
<dbReference type="HAMAP" id="MF_00412">
    <property type="entry name" value="ProA"/>
    <property type="match status" value="1"/>
</dbReference>
<comment type="function">
    <text evidence="7">Catalyzes the NADPH-dependent reduction of L-glutamate 5-phosphate into L-glutamate 5-semialdehyde and phosphate. The product spontaneously undergoes cyclization to form 1-pyrroline-5-carboxylate.</text>
</comment>
<keyword evidence="5 7" id="KW-0560">Oxidoreductase</keyword>
<dbReference type="Gene3D" id="3.40.309.10">
    <property type="entry name" value="Aldehyde Dehydrogenase, Chain A, domain 2"/>
    <property type="match status" value="1"/>
</dbReference>
<sequence length="412" mass="45176">MKYFEQAKQATRNIITLNNETINLVLTSLADSLVKNTDFILTENQKDLDRMPSTDPKYDRLQLTTERIKAIADDVKNVVNLANPLGNVITDRTLPNNLNIKKVRVPLGVIGVIYEARPNVTVDVFALCFKTGNVAILKGGSDAEFSNLAIAKVIHQVLEKHQINKDVLTLLPADRSATEALLNAVGYVDVLIPRGSQSLIQYVRQNSKIPVIETGAGIVHTFFDASANLEKGQQIIANAKTRRVSVCNALDCALIHEDRLKDIPELLSPLAEKEVELYADEISYALLKDTYPAALLNQATPKHFGTEFLSLKLAVKVVKNIDEALDHIAKYSSKHSEAIISENAENITLFLNQVDAAAVYANVSTAFTDGAQFGLGAEIGISTQKLHARGPMALEELTSYKWLVTGDGQTRS</sequence>
<evidence type="ECO:0000256" key="2">
    <source>
        <dbReference type="ARBA" id="ARBA00022605"/>
    </source>
</evidence>
<dbReference type="SUPFAM" id="SSF53720">
    <property type="entry name" value="ALDH-like"/>
    <property type="match status" value="1"/>
</dbReference>
<proteinExistence type="inferred from homology"/>
<evidence type="ECO:0000256" key="6">
    <source>
        <dbReference type="ARBA" id="ARBA00049024"/>
    </source>
</evidence>
<dbReference type="InterPro" id="IPR000965">
    <property type="entry name" value="GPR_dom"/>
</dbReference>
<dbReference type="InterPro" id="IPR015590">
    <property type="entry name" value="Aldehyde_DH_dom"/>
</dbReference>
<dbReference type="RefSeq" id="WP_097132623.1">
    <property type="nucleotide sequence ID" value="NZ_OCMT01000003.1"/>
</dbReference>
<dbReference type="GO" id="GO:0050661">
    <property type="term" value="F:NADP binding"/>
    <property type="evidence" value="ECO:0007669"/>
    <property type="project" value="InterPro"/>
</dbReference>
<dbReference type="UniPathway" id="UPA00098">
    <property type="reaction ID" value="UER00360"/>
</dbReference>
<dbReference type="AlphaFoldDB" id="A0A286A7Y7"/>
<comment type="similarity">
    <text evidence="7">Belongs to the gamma-glutamyl phosphate reductase family.</text>
</comment>
<feature type="domain" description="Aldehyde dehydrogenase" evidence="8">
    <location>
        <begin position="39"/>
        <end position="267"/>
    </location>
</feature>
<dbReference type="NCBIfam" id="NF001221">
    <property type="entry name" value="PRK00197.1"/>
    <property type="match status" value="1"/>
</dbReference>
<dbReference type="Pfam" id="PF00171">
    <property type="entry name" value="Aldedh"/>
    <property type="match status" value="1"/>
</dbReference>
<dbReference type="GO" id="GO:0055129">
    <property type="term" value="P:L-proline biosynthetic process"/>
    <property type="evidence" value="ECO:0007669"/>
    <property type="project" value="UniProtKB-UniRule"/>
</dbReference>
<dbReference type="Proteomes" id="UP000219281">
    <property type="component" value="Unassembled WGS sequence"/>
</dbReference>
<dbReference type="CDD" id="cd07079">
    <property type="entry name" value="ALDH_F18-19_ProA-GPR"/>
    <property type="match status" value="1"/>
</dbReference>
<keyword evidence="10" id="KW-1185">Reference proteome</keyword>
<dbReference type="NCBIfam" id="TIGR00407">
    <property type="entry name" value="proA"/>
    <property type="match status" value="1"/>
</dbReference>
<dbReference type="PIRSF" id="PIRSF000151">
    <property type="entry name" value="GPR"/>
    <property type="match status" value="1"/>
</dbReference>
<dbReference type="EC" id="1.2.1.41" evidence="7"/>
<comment type="pathway">
    <text evidence="1 7">Amino-acid biosynthesis; L-proline biosynthesis; L-glutamate 5-semialdehyde from L-glutamate: step 2/2.</text>
</comment>
<comment type="catalytic activity">
    <reaction evidence="6 7">
        <text>L-glutamate 5-semialdehyde + phosphate + NADP(+) = L-glutamyl 5-phosphate + NADPH + H(+)</text>
        <dbReference type="Rhea" id="RHEA:19541"/>
        <dbReference type="ChEBI" id="CHEBI:15378"/>
        <dbReference type="ChEBI" id="CHEBI:43474"/>
        <dbReference type="ChEBI" id="CHEBI:57783"/>
        <dbReference type="ChEBI" id="CHEBI:58066"/>
        <dbReference type="ChEBI" id="CHEBI:58274"/>
        <dbReference type="ChEBI" id="CHEBI:58349"/>
        <dbReference type="EC" id="1.2.1.41"/>
    </reaction>
</comment>
<keyword evidence="2 7" id="KW-0028">Amino-acid biosynthesis</keyword>